<proteinExistence type="predicted"/>
<comment type="caution">
    <text evidence="4">The sequence shown here is derived from an EMBL/GenBank/DDBJ whole genome shotgun (WGS) entry which is preliminary data.</text>
</comment>
<keyword evidence="1 2" id="KW-0732">Signal</keyword>
<evidence type="ECO:0000313" key="4">
    <source>
        <dbReference type="EMBL" id="OEK08004.1"/>
    </source>
</evidence>
<name>A0A1E5T9G1_9FLAO</name>
<evidence type="ECO:0000259" key="3">
    <source>
        <dbReference type="Pfam" id="PF18962"/>
    </source>
</evidence>
<evidence type="ECO:0000313" key="5">
    <source>
        <dbReference type="Proteomes" id="UP000095713"/>
    </source>
</evidence>
<keyword evidence="5" id="KW-1185">Reference proteome</keyword>
<feature type="signal peptide" evidence="2">
    <location>
        <begin position="1"/>
        <end position="20"/>
    </location>
</feature>
<reference evidence="4 5" key="1">
    <citation type="submission" date="2016-05" db="EMBL/GenBank/DDBJ databases">
        <title>Draft Genome Sequence of Algibacter sp. Strain SK-16 Isolated from the Surface Water of Aburatsubo Inlet.</title>
        <authorList>
            <person name="Wong S.-K."/>
            <person name="Yoshizawa S."/>
            <person name="Nakajima Y."/>
            <person name="Ogura Y."/>
            <person name="Tetsuya H."/>
            <person name="Hamasaki K."/>
        </authorList>
    </citation>
    <scope>NUCLEOTIDE SEQUENCE [LARGE SCALE GENOMIC DNA]</scope>
    <source>
        <strain evidence="4 5">SK-16</strain>
    </source>
</reference>
<gene>
    <name evidence="4" type="ORF">A8C32_16230</name>
</gene>
<dbReference type="RefSeq" id="WP_069830463.1">
    <property type="nucleotide sequence ID" value="NZ_MDJD01000043.1"/>
</dbReference>
<sequence length="253" mass="28004">MKRFTFTLLFTFLISLTSFSQNVVYNFDTDLEGWLGQGGILENDPVGGVITLNTVLDGGDEALGAIYPDQDPFSVNTNNVKTIHVTLKNESTGNNLMQIRLFTKTDAVSTNITTSDSNFKTYSIDLTQLPGFVGSDFFDFELYFLNETSGVTSVSGDILIDKIEFTETALSIKDNDLEISKSYPSPVIDKLTIDTRFDIDSATVFNQLGQQIDIIRSHDILKNTLDLSKLNTGLYFVTLKAGNNSSTLKIIKK</sequence>
<dbReference type="OrthoDB" id="1110367at2"/>
<dbReference type="STRING" id="1849968.A8C32_16230"/>
<accession>A0A1E5T9G1</accession>
<dbReference type="NCBIfam" id="TIGR04183">
    <property type="entry name" value="Por_Secre_tail"/>
    <property type="match status" value="1"/>
</dbReference>
<dbReference type="EMBL" id="MDJD01000043">
    <property type="protein sequence ID" value="OEK08004.1"/>
    <property type="molecule type" value="Genomic_DNA"/>
</dbReference>
<evidence type="ECO:0000256" key="2">
    <source>
        <dbReference type="SAM" id="SignalP"/>
    </source>
</evidence>
<dbReference type="InterPro" id="IPR026444">
    <property type="entry name" value="Secre_tail"/>
</dbReference>
<protein>
    <recommendedName>
        <fullName evidence="3">Secretion system C-terminal sorting domain-containing protein</fullName>
    </recommendedName>
</protein>
<feature type="chain" id="PRO_5009186182" description="Secretion system C-terminal sorting domain-containing protein" evidence="2">
    <location>
        <begin position="21"/>
        <end position="253"/>
    </location>
</feature>
<dbReference type="Pfam" id="PF18962">
    <property type="entry name" value="Por_Secre_tail"/>
    <property type="match status" value="1"/>
</dbReference>
<evidence type="ECO:0000256" key="1">
    <source>
        <dbReference type="ARBA" id="ARBA00022729"/>
    </source>
</evidence>
<dbReference type="Proteomes" id="UP000095713">
    <property type="component" value="Unassembled WGS sequence"/>
</dbReference>
<dbReference type="AlphaFoldDB" id="A0A1E5T9G1"/>
<feature type="domain" description="Secretion system C-terminal sorting" evidence="3">
    <location>
        <begin position="183"/>
        <end position="251"/>
    </location>
</feature>
<organism evidence="4 5">
    <name type="scientific">Flavivirga aquatica</name>
    <dbReference type="NCBI Taxonomy" id="1849968"/>
    <lineage>
        <taxon>Bacteria</taxon>
        <taxon>Pseudomonadati</taxon>
        <taxon>Bacteroidota</taxon>
        <taxon>Flavobacteriia</taxon>
        <taxon>Flavobacteriales</taxon>
        <taxon>Flavobacteriaceae</taxon>
        <taxon>Flavivirga</taxon>
    </lineage>
</organism>